<proteinExistence type="predicted"/>
<feature type="transmembrane region" description="Helical" evidence="1">
    <location>
        <begin position="42"/>
        <end position="63"/>
    </location>
</feature>
<feature type="transmembrane region" description="Helical" evidence="1">
    <location>
        <begin position="12"/>
        <end position="35"/>
    </location>
</feature>
<dbReference type="Proteomes" id="UP000885986">
    <property type="component" value="Unassembled WGS sequence"/>
</dbReference>
<feature type="transmembrane region" description="Helical" evidence="1">
    <location>
        <begin position="213"/>
        <end position="234"/>
    </location>
</feature>
<feature type="transmembrane region" description="Helical" evidence="1">
    <location>
        <begin position="150"/>
        <end position="168"/>
    </location>
</feature>
<feature type="transmembrane region" description="Helical" evidence="1">
    <location>
        <begin position="180"/>
        <end position="201"/>
    </location>
</feature>
<protein>
    <submittedName>
        <fullName evidence="2">DUF1538 domain-containing protein</fullName>
    </submittedName>
</protein>
<name>A0A7C2XFL6_9BACT</name>
<keyword evidence="1" id="KW-1133">Transmembrane helix</keyword>
<evidence type="ECO:0000256" key="1">
    <source>
        <dbReference type="SAM" id="Phobius"/>
    </source>
</evidence>
<dbReference type="Pfam" id="PF07556">
    <property type="entry name" value="DUF1538"/>
    <property type="match status" value="1"/>
</dbReference>
<dbReference type="EMBL" id="DSDS01000063">
    <property type="protein sequence ID" value="HET97629.1"/>
    <property type="molecule type" value="Genomic_DNA"/>
</dbReference>
<keyword evidence="1" id="KW-0472">Membrane</keyword>
<accession>A0A7C2XFL6</accession>
<feature type="transmembrane region" description="Helical" evidence="1">
    <location>
        <begin position="83"/>
        <end position="103"/>
    </location>
</feature>
<keyword evidence="1" id="KW-0812">Transmembrane</keyword>
<feature type="transmembrane region" description="Helical" evidence="1">
    <location>
        <begin position="124"/>
        <end position="144"/>
    </location>
</feature>
<evidence type="ECO:0000313" key="2">
    <source>
        <dbReference type="EMBL" id="HET97629.1"/>
    </source>
</evidence>
<dbReference type="AlphaFoldDB" id="A0A7C2XFL6"/>
<comment type="caution">
    <text evidence="2">The sequence shown here is derived from an EMBL/GenBank/DDBJ whole genome shotgun (WGS) entry which is preliminary data.</text>
</comment>
<reference evidence="2" key="1">
    <citation type="journal article" date="2020" name="mSystems">
        <title>Genome- and Community-Level Interaction Insights into Carbon Utilization and Element Cycling Functions of Hydrothermarchaeota in Hydrothermal Sediment.</title>
        <authorList>
            <person name="Zhou Z."/>
            <person name="Liu Y."/>
            <person name="Xu W."/>
            <person name="Pan J."/>
            <person name="Luo Z.H."/>
            <person name="Li M."/>
        </authorList>
    </citation>
    <scope>NUCLEOTIDE SEQUENCE [LARGE SCALE GENOMIC DNA]</scope>
    <source>
        <strain evidence="2">SpSt-1224</strain>
    </source>
</reference>
<sequence>MNIKILTGFDHVLLEVGIALLPLLGFFLFFQFFVLRLPMAQFFNILKGLVPTFLGLALFLQGVKVGFFPVGTEMGGILAGMGHNWLLIPIGFVLGFVATFAEPAVRILNIEVEKASSGSIPQRIMLYALSIGVALSIALSMTRILLGVPLWYFIIPGYLLALLLIRFSSKTFTAIAFDSGGVATGPMTVTFIMAISVGAAATTEGRNPLLDGFGMIALVALAPIISVLILGILYRRSQGGSS</sequence>
<gene>
    <name evidence="2" type="ORF">ENN98_02820</name>
</gene>
<dbReference type="InterPro" id="IPR011435">
    <property type="entry name" value="UmpAB"/>
</dbReference>
<organism evidence="2">
    <name type="scientific">Desulfurivibrio alkaliphilus</name>
    <dbReference type="NCBI Taxonomy" id="427923"/>
    <lineage>
        <taxon>Bacteria</taxon>
        <taxon>Pseudomonadati</taxon>
        <taxon>Thermodesulfobacteriota</taxon>
        <taxon>Desulfobulbia</taxon>
        <taxon>Desulfobulbales</taxon>
        <taxon>Desulfobulbaceae</taxon>
        <taxon>Desulfurivibrio</taxon>
    </lineage>
</organism>